<dbReference type="EMBL" id="WTYV01000003">
    <property type="protein sequence ID" value="MXO71752.1"/>
    <property type="molecule type" value="Genomic_DNA"/>
</dbReference>
<dbReference type="GO" id="GO:0003700">
    <property type="term" value="F:DNA-binding transcription factor activity"/>
    <property type="evidence" value="ECO:0007669"/>
    <property type="project" value="TreeGrafter"/>
</dbReference>
<evidence type="ECO:0000256" key="4">
    <source>
        <dbReference type="PROSITE-ProRule" id="PRU00335"/>
    </source>
</evidence>
<name>A0A844YX78_9SPHN</name>
<evidence type="ECO:0000313" key="7">
    <source>
        <dbReference type="Proteomes" id="UP000466966"/>
    </source>
</evidence>
<dbReference type="RefSeq" id="WP_160771715.1">
    <property type="nucleotide sequence ID" value="NZ_WTYV01000003.1"/>
</dbReference>
<evidence type="ECO:0000256" key="2">
    <source>
        <dbReference type="ARBA" id="ARBA00023125"/>
    </source>
</evidence>
<keyword evidence="3" id="KW-0804">Transcription</keyword>
<dbReference type="PANTHER" id="PTHR30055">
    <property type="entry name" value="HTH-TYPE TRANSCRIPTIONAL REGULATOR RUTR"/>
    <property type="match status" value="1"/>
</dbReference>
<dbReference type="GO" id="GO:0000976">
    <property type="term" value="F:transcription cis-regulatory region binding"/>
    <property type="evidence" value="ECO:0007669"/>
    <property type="project" value="TreeGrafter"/>
</dbReference>
<dbReference type="InterPro" id="IPR001647">
    <property type="entry name" value="HTH_TetR"/>
</dbReference>
<organism evidence="6 7">
    <name type="scientific">Alteraurantiacibacter buctensis</name>
    <dbReference type="NCBI Taxonomy" id="1503981"/>
    <lineage>
        <taxon>Bacteria</taxon>
        <taxon>Pseudomonadati</taxon>
        <taxon>Pseudomonadota</taxon>
        <taxon>Alphaproteobacteria</taxon>
        <taxon>Sphingomonadales</taxon>
        <taxon>Erythrobacteraceae</taxon>
        <taxon>Alteraurantiacibacter</taxon>
    </lineage>
</organism>
<sequence>MARRNLTSEEIVSEAIKLVREQGVDGLSMRKLASRLKVQAPTLYYYIPDKSALLNEILTELFASCFARIPPCKTWQDWMRAYGAAIWDVQQEERFAPLLILNTQLDEAHFQDTLVRIKSQLSAFPVDQEKLFFLQSAVQAVVTGWSVFANARYAEKVEQFFDFKDAAMDSVDSLVKSWEPKIH</sequence>
<dbReference type="Pfam" id="PF00440">
    <property type="entry name" value="TetR_N"/>
    <property type="match status" value="1"/>
</dbReference>
<keyword evidence="1" id="KW-0805">Transcription regulation</keyword>
<keyword evidence="2 4" id="KW-0238">DNA-binding</keyword>
<dbReference type="Proteomes" id="UP000466966">
    <property type="component" value="Unassembled WGS sequence"/>
</dbReference>
<protein>
    <submittedName>
        <fullName evidence="6">TetR family transcriptional regulator</fullName>
    </submittedName>
</protein>
<keyword evidence="7" id="KW-1185">Reference proteome</keyword>
<dbReference type="PRINTS" id="PR00455">
    <property type="entry name" value="HTHTETR"/>
</dbReference>
<evidence type="ECO:0000259" key="5">
    <source>
        <dbReference type="PROSITE" id="PS50977"/>
    </source>
</evidence>
<dbReference type="PANTHER" id="PTHR30055:SF151">
    <property type="entry name" value="TRANSCRIPTIONAL REGULATORY PROTEIN"/>
    <property type="match status" value="1"/>
</dbReference>
<dbReference type="InterPro" id="IPR050109">
    <property type="entry name" value="HTH-type_TetR-like_transc_reg"/>
</dbReference>
<evidence type="ECO:0000256" key="3">
    <source>
        <dbReference type="ARBA" id="ARBA00023163"/>
    </source>
</evidence>
<dbReference type="Gene3D" id="1.10.357.10">
    <property type="entry name" value="Tetracycline Repressor, domain 2"/>
    <property type="match status" value="1"/>
</dbReference>
<dbReference type="AlphaFoldDB" id="A0A844YX78"/>
<dbReference type="PROSITE" id="PS50977">
    <property type="entry name" value="HTH_TETR_2"/>
    <property type="match status" value="1"/>
</dbReference>
<evidence type="ECO:0000256" key="1">
    <source>
        <dbReference type="ARBA" id="ARBA00023015"/>
    </source>
</evidence>
<dbReference type="InterPro" id="IPR009057">
    <property type="entry name" value="Homeodomain-like_sf"/>
</dbReference>
<dbReference type="SUPFAM" id="SSF46689">
    <property type="entry name" value="Homeodomain-like"/>
    <property type="match status" value="1"/>
</dbReference>
<evidence type="ECO:0000313" key="6">
    <source>
        <dbReference type="EMBL" id="MXO71752.1"/>
    </source>
</evidence>
<reference evidence="6 7" key="1">
    <citation type="submission" date="2019-12" db="EMBL/GenBank/DDBJ databases">
        <title>Genomic-based taxomic classification of the family Erythrobacteraceae.</title>
        <authorList>
            <person name="Xu L."/>
        </authorList>
    </citation>
    <scope>NUCLEOTIDE SEQUENCE [LARGE SCALE GENOMIC DNA]</scope>
    <source>
        <strain evidence="6 7">M0322</strain>
    </source>
</reference>
<feature type="DNA-binding region" description="H-T-H motif" evidence="4">
    <location>
        <begin position="28"/>
        <end position="47"/>
    </location>
</feature>
<dbReference type="OrthoDB" id="4541465at2"/>
<accession>A0A844YX78</accession>
<gene>
    <name evidence="6" type="ORF">GRI99_08880</name>
</gene>
<comment type="caution">
    <text evidence="6">The sequence shown here is derived from an EMBL/GenBank/DDBJ whole genome shotgun (WGS) entry which is preliminary data.</text>
</comment>
<feature type="domain" description="HTH tetR-type" evidence="5">
    <location>
        <begin position="5"/>
        <end position="65"/>
    </location>
</feature>
<proteinExistence type="predicted"/>